<gene>
    <name evidence="1" type="ORF">O6P43_017870</name>
</gene>
<dbReference type="InterPro" id="IPR015915">
    <property type="entry name" value="Kelch-typ_b-propeller"/>
</dbReference>
<protein>
    <submittedName>
        <fullName evidence="1">Kelch repeat-containing protein family</fullName>
    </submittedName>
</protein>
<comment type="caution">
    <text evidence="1">The sequence shown here is derived from an EMBL/GenBank/DDBJ whole genome shotgun (WGS) entry which is preliminary data.</text>
</comment>
<evidence type="ECO:0000313" key="2">
    <source>
        <dbReference type="Proteomes" id="UP001163823"/>
    </source>
</evidence>
<dbReference type="Proteomes" id="UP001163823">
    <property type="component" value="Chromosome 7"/>
</dbReference>
<accession>A0AAD7LQX5</accession>
<dbReference type="InterPro" id="IPR053256">
    <property type="entry name" value="Kelch_repeat-containing"/>
</dbReference>
<name>A0AAD7LQX5_QUISA</name>
<sequence length="402" mass="44919">MVRPPAKLASAKLVVICVGLLGFALIADFLWASSSRYTSNWVSRDPSQNNLIVPIKPKYVEPQKQGQPVTNKKDTPPGRVLSATFADLSAPELKWQKMAAAPVPRLDGAAIQIKNLLYVFAGYGTIDYVHSHVDIYNFTDNTWGGRFDMPKEMAHSHLGMATDGRYIYIVNGQYGPQCRGPTAYTFALDTKTKKWRGMPPLPVPRYAPATQLWRGRLHVMGGSKENRSGGSEIPIPRGGPHRACVVVDDHLYVIGGQEGDFMAKPGSPIFKCSRRNEVVYSDVYVLDDEMKWKVLPPLPKPNSHIEFAWVVVNNSIVLLGGTTEKHPETKKMVLNGEVFQFNLDTLKWSVIGRLPYRVKTTLVGFWNGWLYFTSGQRDKGPNDPAPKKVIGDVWRTKLNLNL</sequence>
<dbReference type="AlphaFoldDB" id="A0AAD7LQX5"/>
<dbReference type="PANTHER" id="PTHR46773">
    <property type="match status" value="1"/>
</dbReference>
<dbReference type="EMBL" id="JARAOO010000007">
    <property type="protein sequence ID" value="KAJ7962676.1"/>
    <property type="molecule type" value="Genomic_DNA"/>
</dbReference>
<dbReference type="PANTHER" id="PTHR46773:SF5">
    <property type="entry name" value="OS04G0487100 PROTEIN"/>
    <property type="match status" value="1"/>
</dbReference>
<dbReference type="Gene3D" id="2.120.10.80">
    <property type="entry name" value="Kelch-type beta propeller"/>
    <property type="match status" value="2"/>
</dbReference>
<organism evidence="1 2">
    <name type="scientific">Quillaja saponaria</name>
    <name type="common">Soap bark tree</name>
    <dbReference type="NCBI Taxonomy" id="32244"/>
    <lineage>
        <taxon>Eukaryota</taxon>
        <taxon>Viridiplantae</taxon>
        <taxon>Streptophyta</taxon>
        <taxon>Embryophyta</taxon>
        <taxon>Tracheophyta</taxon>
        <taxon>Spermatophyta</taxon>
        <taxon>Magnoliopsida</taxon>
        <taxon>eudicotyledons</taxon>
        <taxon>Gunneridae</taxon>
        <taxon>Pentapetalae</taxon>
        <taxon>rosids</taxon>
        <taxon>fabids</taxon>
        <taxon>Fabales</taxon>
        <taxon>Quillajaceae</taxon>
        <taxon>Quillaja</taxon>
    </lineage>
</organism>
<keyword evidence="2" id="KW-1185">Reference proteome</keyword>
<proteinExistence type="predicted"/>
<dbReference type="SUPFAM" id="SSF117281">
    <property type="entry name" value="Kelch motif"/>
    <property type="match status" value="1"/>
</dbReference>
<evidence type="ECO:0000313" key="1">
    <source>
        <dbReference type="EMBL" id="KAJ7962676.1"/>
    </source>
</evidence>
<reference evidence="1" key="1">
    <citation type="journal article" date="2023" name="Science">
        <title>Elucidation of the pathway for biosynthesis of saponin adjuvants from the soapbark tree.</title>
        <authorList>
            <person name="Reed J."/>
            <person name="Orme A."/>
            <person name="El-Demerdash A."/>
            <person name="Owen C."/>
            <person name="Martin L.B.B."/>
            <person name="Misra R.C."/>
            <person name="Kikuchi S."/>
            <person name="Rejzek M."/>
            <person name="Martin A.C."/>
            <person name="Harkess A."/>
            <person name="Leebens-Mack J."/>
            <person name="Louveau T."/>
            <person name="Stephenson M.J."/>
            <person name="Osbourn A."/>
        </authorList>
    </citation>
    <scope>NUCLEOTIDE SEQUENCE</scope>
    <source>
        <strain evidence="1">S10</strain>
    </source>
</reference>
<dbReference type="KEGG" id="qsa:O6P43_017870"/>